<feature type="transmembrane region" description="Helical" evidence="2">
    <location>
        <begin position="35"/>
        <end position="58"/>
    </location>
</feature>
<keyword evidence="2" id="KW-1133">Transmembrane helix</keyword>
<evidence type="ECO:0008006" key="5">
    <source>
        <dbReference type="Google" id="ProtNLM"/>
    </source>
</evidence>
<keyword evidence="1" id="KW-0175">Coiled coil</keyword>
<dbReference type="EMBL" id="JBHSXH010000015">
    <property type="protein sequence ID" value="MFC6827126.1"/>
    <property type="molecule type" value="Genomic_DNA"/>
</dbReference>
<evidence type="ECO:0000256" key="2">
    <source>
        <dbReference type="SAM" id="Phobius"/>
    </source>
</evidence>
<accession>A0ABD5U2N8</accession>
<dbReference type="Proteomes" id="UP001596408">
    <property type="component" value="Unassembled WGS sequence"/>
</dbReference>
<proteinExistence type="predicted"/>
<keyword evidence="2" id="KW-0812">Transmembrane</keyword>
<reference evidence="3 4" key="1">
    <citation type="journal article" date="2019" name="Int. J. Syst. Evol. Microbiol.">
        <title>The Global Catalogue of Microorganisms (GCM) 10K type strain sequencing project: providing services to taxonomists for standard genome sequencing and annotation.</title>
        <authorList>
            <consortium name="The Broad Institute Genomics Platform"/>
            <consortium name="The Broad Institute Genome Sequencing Center for Infectious Disease"/>
            <person name="Wu L."/>
            <person name="Ma J."/>
        </authorList>
    </citation>
    <scope>NUCLEOTIDE SEQUENCE [LARGE SCALE GENOMIC DNA]</scope>
    <source>
        <strain evidence="3 4">YIM 94188</strain>
    </source>
</reference>
<comment type="caution">
    <text evidence="3">The sequence shown here is derived from an EMBL/GenBank/DDBJ whole genome shotgun (WGS) entry which is preliminary data.</text>
</comment>
<protein>
    <recommendedName>
        <fullName evidence="5">DUF4239 domain-containing protein</fullName>
    </recommendedName>
</protein>
<dbReference type="Pfam" id="PF25927">
    <property type="entry name" value="DUF7972"/>
    <property type="match status" value="1"/>
</dbReference>
<feature type="transmembrane region" description="Helical" evidence="2">
    <location>
        <begin position="259"/>
        <end position="278"/>
    </location>
</feature>
<keyword evidence="4" id="KW-1185">Reference proteome</keyword>
<keyword evidence="2" id="KW-0472">Membrane</keyword>
<organism evidence="3 4">
    <name type="scientific">Halopelagius fulvigenes</name>
    <dbReference type="NCBI Taxonomy" id="1198324"/>
    <lineage>
        <taxon>Archaea</taxon>
        <taxon>Methanobacteriati</taxon>
        <taxon>Methanobacteriota</taxon>
        <taxon>Stenosarchaea group</taxon>
        <taxon>Halobacteria</taxon>
        <taxon>Halobacteriales</taxon>
        <taxon>Haloferacaceae</taxon>
    </lineage>
</organism>
<evidence type="ECO:0000313" key="4">
    <source>
        <dbReference type="Proteomes" id="UP001596408"/>
    </source>
</evidence>
<evidence type="ECO:0000256" key="1">
    <source>
        <dbReference type="SAM" id="Coils"/>
    </source>
</evidence>
<gene>
    <name evidence="3" type="ORF">ACFQEV_19295</name>
</gene>
<feature type="transmembrane region" description="Helical" evidence="2">
    <location>
        <begin position="293"/>
        <end position="316"/>
    </location>
</feature>
<dbReference type="InterPro" id="IPR058278">
    <property type="entry name" value="DUF7972"/>
</dbReference>
<dbReference type="AlphaFoldDB" id="A0ABD5U2N8"/>
<feature type="coiled-coil region" evidence="1">
    <location>
        <begin position="131"/>
        <end position="158"/>
    </location>
</feature>
<sequence length="345" mass="38171">MSDDSGPGDTMRQRVGSRLDRFRLYVLLDIGRLKLAGALTVGMFLVFFVAGALSFPPFRTYMQNMGPSRYLFQAFVGALITGVTLVVSINQLVISQELGSLGSQRERMSGSVGFRGDVEDAFGSVSPPEPEAFLKALIDNTRQDAERLREAVSDHSNDEVVEKTRQVTDDIIDNAEVVSEELSGKSFGDYAVVKAALDYNYSYKVYQVRRLRVKFGDDFTDDQTKALRDLSDVLAFYGPAREHIKTLYFQWELVDLSRGMIYTSISALAVTGTLALYLSPNSVPDSTLGVDNLVWVVSAGAAIGTFPFMLLSTYILRLATIAKRTLAIGPFILRSSERSSDIEWD</sequence>
<dbReference type="RefSeq" id="WP_379699579.1">
    <property type="nucleotide sequence ID" value="NZ_JBHSXH010000015.1"/>
</dbReference>
<name>A0ABD5U2N8_9EURY</name>
<evidence type="ECO:0000313" key="3">
    <source>
        <dbReference type="EMBL" id="MFC6827126.1"/>
    </source>
</evidence>
<feature type="transmembrane region" description="Helical" evidence="2">
    <location>
        <begin position="70"/>
        <end position="94"/>
    </location>
</feature>